<evidence type="ECO:0000256" key="2">
    <source>
        <dbReference type="ARBA" id="ARBA00022679"/>
    </source>
</evidence>
<dbReference type="Pfam" id="PF01885">
    <property type="entry name" value="PTS_2-RNA"/>
    <property type="match status" value="1"/>
</dbReference>
<dbReference type="OrthoDB" id="419694at2759"/>
<dbReference type="GO" id="GO:0006388">
    <property type="term" value="P:tRNA splicing, via endonucleolytic cleavage and ligation"/>
    <property type="evidence" value="ECO:0007669"/>
    <property type="project" value="TreeGrafter"/>
</dbReference>
<dbReference type="WBParaSite" id="TTAC_0001103401-mRNA-1">
    <property type="protein sequence ID" value="TTAC_0001103401-mRNA-1"/>
    <property type="gene ID" value="TTAC_0001103401"/>
</dbReference>
<dbReference type="PANTHER" id="PTHR12684">
    <property type="entry name" value="PUTATIVE PHOSPHOTRANSFERASE"/>
    <property type="match status" value="1"/>
</dbReference>
<dbReference type="AlphaFoldDB" id="A0A0R3XBV7"/>
<dbReference type="Gene3D" id="3.20.170.30">
    <property type="match status" value="1"/>
</dbReference>
<name>A0A0R3XBV7_HYDTA</name>
<dbReference type="STRING" id="6205.A0A0R3XBV7"/>
<reference evidence="6" key="1">
    <citation type="submission" date="2017-02" db="UniProtKB">
        <authorList>
            <consortium name="WormBaseParasite"/>
        </authorList>
    </citation>
    <scope>IDENTIFICATION</scope>
</reference>
<dbReference type="Proteomes" id="UP000274429">
    <property type="component" value="Unassembled WGS sequence"/>
</dbReference>
<reference evidence="4 5" key="2">
    <citation type="submission" date="2018-11" db="EMBL/GenBank/DDBJ databases">
        <authorList>
            <consortium name="Pathogen Informatics"/>
        </authorList>
    </citation>
    <scope>NUCLEOTIDE SEQUENCE [LARGE SCALE GENOMIC DNA]</scope>
</reference>
<keyword evidence="2" id="KW-0808">Transferase</keyword>
<comment type="similarity">
    <text evidence="1">Belongs to the KptA/TPT1 family.</text>
</comment>
<keyword evidence="5" id="KW-1185">Reference proteome</keyword>
<gene>
    <name evidence="4" type="ORF">TTAC_LOCUS11017</name>
</gene>
<dbReference type="EMBL" id="UYWX01022744">
    <property type="protein sequence ID" value="VDM35997.1"/>
    <property type="molecule type" value="Genomic_DNA"/>
</dbReference>
<protein>
    <submittedName>
        <fullName evidence="6">2'-phosphotransferase</fullName>
    </submittedName>
</protein>
<proteinExistence type="inferred from homology"/>
<dbReference type="PANTHER" id="PTHR12684:SF2">
    <property type="entry name" value="TRNA 2'-PHOSPHOTRANSFERASE 1"/>
    <property type="match status" value="1"/>
</dbReference>
<evidence type="ECO:0000313" key="6">
    <source>
        <dbReference type="WBParaSite" id="TTAC_0001103401-mRNA-1"/>
    </source>
</evidence>
<dbReference type="InterPro" id="IPR002745">
    <property type="entry name" value="Ptrans_KptA/Tpt1"/>
</dbReference>
<accession>A0A0R3XBV7</accession>
<evidence type="ECO:0000256" key="1">
    <source>
        <dbReference type="ARBA" id="ARBA00009836"/>
    </source>
</evidence>
<evidence type="ECO:0000313" key="4">
    <source>
        <dbReference type="EMBL" id="VDM35997.1"/>
    </source>
</evidence>
<keyword evidence="3" id="KW-0520">NAD</keyword>
<dbReference type="GO" id="GO:0000215">
    <property type="term" value="F:tRNA 2'-phosphotransferase activity"/>
    <property type="evidence" value="ECO:0007669"/>
    <property type="project" value="TreeGrafter"/>
</dbReference>
<organism evidence="6">
    <name type="scientific">Hydatigena taeniaeformis</name>
    <name type="common">Feline tapeworm</name>
    <name type="synonym">Taenia taeniaeformis</name>
    <dbReference type="NCBI Taxonomy" id="6205"/>
    <lineage>
        <taxon>Eukaryota</taxon>
        <taxon>Metazoa</taxon>
        <taxon>Spiralia</taxon>
        <taxon>Lophotrochozoa</taxon>
        <taxon>Platyhelminthes</taxon>
        <taxon>Cestoda</taxon>
        <taxon>Eucestoda</taxon>
        <taxon>Cyclophyllidea</taxon>
        <taxon>Taeniidae</taxon>
        <taxon>Hydatigera</taxon>
    </lineage>
</organism>
<dbReference type="SUPFAM" id="SSF56399">
    <property type="entry name" value="ADP-ribosylation"/>
    <property type="match status" value="1"/>
</dbReference>
<evidence type="ECO:0000256" key="3">
    <source>
        <dbReference type="ARBA" id="ARBA00023027"/>
    </source>
</evidence>
<sequence>MIASFAFKGGYLYVDEILKSRQFIGVTISKLEEIVRCDAKGRYELNQSPRSGRLRIRAVQGHSAKVDGLDLTPIVRGAVKTAVHGTYLRFWPSISKQGLSRMSRSHIHFATGDPGDESVISDMRSSAQVLIYIDIDAAIRGKVKVWNLVH</sequence>
<dbReference type="InterPro" id="IPR042081">
    <property type="entry name" value="RNA_2'-PTrans_C"/>
</dbReference>
<evidence type="ECO:0000313" key="5">
    <source>
        <dbReference type="Proteomes" id="UP000274429"/>
    </source>
</evidence>